<keyword evidence="3" id="KW-1185">Reference proteome</keyword>
<feature type="transmembrane region" description="Helical" evidence="1">
    <location>
        <begin position="82"/>
        <end position="103"/>
    </location>
</feature>
<keyword evidence="1" id="KW-0812">Transmembrane</keyword>
<dbReference type="EMBL" id="JANUGX010000021">
    <property type="protein sequence ID" value="MCS0590912.1"/>
    <property type="molecule type" value="Genomic_DNA"/>
</dbReference>
<evidence type="ECO:0000256" key="1">
    <source>
        <dbReference type="SAM" id="Phobius"/>
    </source>
</evidence>
<keyword evidence="1" id="KW-0472">Membrane</keyword>
<comment type="caution">
    <text evidence="2">The sequence shown here is derived from an EMBL/GenBank/DDBJ whole genome shotgun (WGS) entry which is preliminary data.</text>
</comment>
<feature type="transmembrane region" description="Helical" evidence="1">
    <location>
        <begin position="34"/>
        <end position="53"/>
    </location>
</feature>
<proteinExistence type="predicted"/>
<dbReference type="Proteomes" id="UP001205560">
    <property type="component" value="Unassembled WGS sequence"/>
</dbReference>
<reference evidence="2 3" key="1">
    <citation type="submission" date="2022-08" db="EMBL/GenBank/DDBJ databases">
        <title>Reclassification of Massilia species as members of the genera Telluria, Duganella, Pseudoduganella, Mokoshia gen. nov. and Zemynaea gen. nov. using orthogonal and non-orthogonal genome-based approaches.</title>
        <authorList>
            <person name="Bowman J.P."/>
        </authorList>
    </citation>
    <scope>NUCLEOTIDE SEQUENCE [LARGE SCALE GENOMIC DNA]</scope>
    <source>
        <strain evidence="2 3">LMG 28164</strain>
    </source>
</reference>
<accession>A0ABT2A9T6</accession>
<evidence type="ECO:0000313" key="3">
    <source>
        <dbReference type="Proteomes" id="UP001205560"/>
    </source>
</evidence>
<protein>
    <submittedName>
        <fullName evidence="2">Uncharacterized protein</fullName>
    </submittedName>
</protein>
<organism evidence="2 3">
    <name type="scientific">Massilia norwichensis</name>
    <dbReference type="NCBI Taxonomy" id="1442366"/>
    <lineage>
        <taxon>Bacteria</taxon>
        <taxon>Pseudomonadati</taxon>
        <taxon>Pseudomonadota</taxon>
        <taxon>Betaproteobacteria</taxon>
        <taxon>Burkholderiales</taxon>
        <taxon>Oxalobacteraceae</taxon>
        <taxon>Telluria group</taxon>
        <taxon>Massilia</taxon>
    </lineage>
</organism>
<gene>
    <name evidence="2" type="ORF">NX782_17120</name>
</gene>
<dbReference type="RefSeq" id="WP_258846685.1">
    <property type="nucleotide sequence ID" value="NZ_JANUGX010000021.1"/>
</dbReference>
<keyword evidence="1" id="KW-1133">Transmembrane helix</keyword>
<name>A0ABT2A9T6_9BURK</name>
<evidence type="ECO:0000313" key="2">
    <source>
        <dbReference type="EMBL" id="MCS0590912.1"/>
    </source>
</evidence>
<sequence length="113" mass="12010">MGNWPALLAEPTLALTNLSITYAMVTPSCARQSMLAPNLVSALSLALCLWMSWGAWRNWRASRADDGPAAGDSDTAPARPPFLALVALLVGALSSLVVLAQWFPQWVLSPCAS</sequence>